<gene>
    <name evidence="2" type="primary">qatB</name>
    <name evidence="2" type="ORF">RM530_16995</name>
</gene>
<dbReference type="RefSeq" id="WP_311366454.1">
    <property type="nucleotide sequence ID" value="NZ_JAVRIC010000033.1"/>
</dbReference>
<dbReference type="Proteomes" id="UP001254608">
    <property type="component" value="Unassembled WGS sequence"/>
</dbReference>
<accession>A0ABU2WMD6</accession>
<protein>
    <submittedName>
        <fullName evidence="2">Qat anti-phage system associated protein QatB</fullName>
    </submittedName>
</protein>
<name>A0ABU2WMD6_9GAMM</name>
<reference evidence="2 3" key="1">
    <citation type="submission" date="2023-09" db="EMBL/GenBank/DDBJ databases">
        <authorList>
            <person name="Rey-Velasco X."/>
        </authorList>
    </citation>
    <scope>NUCLEOTIDE SEQUENCE [LARGE SCALE GENOMIC DNA]</scope>
    <source>
        <strain evidence="2 3">W345</strain>
    </source>
</reference>
<evidence type="ECO:0000313" key="2">
    <source>
        <dbReference type="EMBL" id="MDT0499042.1"/>
    </source>
</evidence>
<keyword evidence="3" id="KW-1185">Reference proteome</keyword>
<sequence>MGTSASSSGAGTGAPFDPPWLDDAGAGIDSDYAEVPLSPGATPLDDGSSTEDGEDNQNPTTPPAGPAKAPPGRYQQARGALTGFVRSGSSSDLRRGVSSFVKKGMGGSSRAASRMRTSAIAASSLGGFLATARDGSDPSINTWVDSIKQRGLSAKETALEVVQKLIPTGGSVDEDSARHSMDHAIAHLYEVEPNADIFNLTDDQITNLMAYTVAFDVYNRVQLELGQVFEKLKYAPQLVQNRLGQVLDYVMVVVNRSMQKARAGGAPRAMREIANAALQDALTVFAES</sequence>
<feature type="region of interest" description="Disordered" evidence="1">
    <location>
        <begin position="1"/>
        <end position="74"/>
    </location>
</feature>
<comment type="caution">
    <text evidence="2">The sequence shown here is derived from an EMBL/GenBank/DDBJ whole genome shotgun (WGS) entry which is preliminary data.</text>
</comment>
<evidence type="ECO:0000313" key="3">
    <source>
        <dbReference type="Proteomes" id="UP001254608"/>
    </source>
</evidence>
<dbReference type="InterPro" id="IPR049675">
    <property type="entry name" value="QatB"/>
</dbReference>
<organism evidence="2 3">
    <name type="scientific">Banduia mediterranea</name>
    <dbReference type="NCBI Taxonomy" id="3075609"/>
    <lineage>
        <taxon>Bacteria</taxon>
        <taxon>Pseudomonadati</taxon>
        <taxon>Pseudomonadota</taxon>
        <taxon>Gammaproteobacteria</taxon>
        <taxon>Nevskiales</taxon>
        <taxon>Algiphilaceae</taxon>
        <taxon>Banduia</taxon>
    </lineage>
</organism>
<dbReference type="NCBIfam" id="NF041924">
    <property type="entry name" value="QatB"/>
    <property type="match status" value="1"/>
</dbReference>
<proteinExistence type="predicted"/>
<feature type="compositionally biased region" description="Pro residues" evidence="1">
    <location>
        <begin position="60"/>
        <end position="69"/>
    </location>
</feature>
<dbReference type="EMBL" id="JAVRIC010000033">
    <property type="protein sequence ID" value="MDT0499042.1"/>
    <property type="molecule type" value="Genomic_DNA"/>
</dbReference>
<evidence type="ECO:0000256" key="1">
    <source>
        <dbReference type="SAM" id="MobiDB-lite"/>
    </source>
</evidence>